<accession>A0A942YUJ9</accession>
<feature type="transmembrane region" description="Helical" evidence="1">
    <location>
        <begin position="12"/>
        <end position="30"/>
    </location>
</feature>
<evidence type="ECO:0000313" key="3">
    <source>
        <dbReference type="Proteomes" id="UP000679749"/>
    </source>
</evidence>
<reference evidence="2" key="1">
    <citation type="submission" date="2021-05" db="EMBL/GenBank/DDBJ databases">
        <title>Novel Bacillus species.</title>
        <authorList>
            <person name="Liu G."/>
        </authorList>
    </citation>
    <scope>NUCLEOTIDE SEQUENCE</scope>
    <source>
        <strain evidence="2">FJAT-49825</strain>
    </source>
</reference>
<dbReference type="EMBL" id="JAGYPF010000001">
    <property type="protein sequence ID" value="MBS4212040.1"/>
    <property type="molecule type" value="Genomic_DNA"/>
</dbReference>
<dbReference type="RefSeq" id="WP_213116514.1">
    <property type="nucleotide sequence ID" value="NZ_JAGYPF010000001.1"/>
</dbReference>
<dbReference type="Proteomes" id="UP000679749">
    <property type="component" value="Unassembled WGS sequence"/>
</dbReference>
<dbReference type="AlphaFoldDB" id="A0A942YUJ9"/>
<evidence type="ECO:0000313" key="2">
    <source>
        <dbReference type="EMBL" id="MBS4212040.1"/>
    </source>
</evidence>
<sequence>MNWNKYSIEDQVIPSLVGLAIVMIIIGLYIQSKWTLFLAGFFLAIIIFNRYYLKKVGNGLFLEDRNELNRFFIGEEGNWNIVFKNHGYPIIKGELRVSFDSYVAPKGNEQEDRFSLYEVNVPFSLFPNQTKHVEIPFTAIKRGIARIRKIEYRIPSLIGFGEMVLESRFLLKQQAVVYPSTVPVKGLAEQKTIRQGYNAVPFSVFEERLGPLGTRDYVATDSFNRIHWKASARKQILQTKLYEKISEKGCVIALNISNGHSITGDLETYISAIAEFAYYAYQQQLPYSLCINVRTAGSTPFLYLPKGEGKEHLQKALETLSSISSLNTTLPYHQLVSFYQRHFERQPFLIHLGVRTDETNRLLLNEAQKGVRLMELRLAAEDCFLGELEIHKERRQLL</sequence>
<evidence type="ECO:0000256" key="1">
    <source>
        <dbReference type="SAM" id="Phobius"/>
    </source>
</evidence>
<dbReference type="PANTHER" id="PTHR34351:SF2">
    <property type="entry name" value="DUF58 DOMAIN-CONTAINING PROTEIN"/>
    <property type="match status" value="1"/>
</dbReference>
<organism evidence="2 3">
    <name type="scientific">Neobacillus rhizophilus</name>
    <dbReference type="NCBI Taxonomy" id="2833579"/>
    <lineage>
        <taxon>Bacteria</taxon>
        <taxon>Bacillati</taxon>
        <taxon>Bacillota</taxon>
        <taxon>Bacilli</taxon>
        <taxon>Bacillales</taxon>
        <taxon>Bacillaceae</taxon>
        <taxon>Neobacillus</taxon>
    </lineage>
</organism>
<keyword evidence="3" id="KW-1185">Reference proteome</keyword>
<name>A0A942YUJ9_9BACI</name>
<gene>
    <name evidence="2" type="ORF">KHA99_06135</name>
</gene>
<keyword evidence="1" id="KW-0812">Transmembrane</keyword>
<keyword evidence="1" id="KW-0472">Membrane</keyword>
<feature type="transmembrane region" description="Helical" evidence="1">
    <location>
        <begin position="36"/>
        <end position="53"/>
    </location>
</feature>
<proteinExistence type="predicted"/>
<keyword evidence="1" id="KW-1133">Transmembrane helix</keyword>
<dbReference type="PANTHER" id="PTHR34351">
    <property type="entry name" value="SLR1927 PROTEIN-RELATED"/>
    <property type="match status" value="1"/>
</dbReference>
<comment type="caution">
    <text evidence="2">The sequence shown here is derived from an EMBL/GenBank/DDBJ whole genome shotgun (WGS) entry which is preliminary data.</text>
</comment>
<protein>
    <submittedName>
        <fullName evidence="2">DUF58 domain-containing protein</fullName>
    </submittedName>
</protein>